<name>A0ABV6H426_9ACTN</name>
<gene>
    <name evidence="3" type="ORF">ACFFJD_02015</name>
</gene>
<dbReference type="InterPro" id="IPR002560">
    <property type="entry name" value="Transposase_DDE"/>
</dbReference>
<dbReference type="Proteomes" id="UP001589783">
    <property type="component" value="Unassembled WGS sequence"/>
</dbReference>
<accession>A0ABV6H426</accession>
<evidence type="ECO:0000313" key="3">
    <source>
        <dbReference type="EMBL" id="MFC0313628.1"/>
    </source>
</evidence>
<feature type="domain" description="Transposase IS204/IS1001/IS1096/IS1165 DDE" evidence="2">
    <location>
        <begin position="24"/>
        <end position="81"/>
    </location>
</feature>
<dbReference type="Pfam" id="PF01610">
    <property type="entry name" value="DDE_Tnp_ISL3"/>
    <property type="match status" value="1"/>
</dbReference>
<keyword evidence="4" id="KW-1185">Reference proteome</keyword>
<reference evidence="3 4" key="1">
    <citation type="submission" date="2024-09" db="EMBL/GenBank/DDBJ databases">
        <authorList>
            <person name="Sun Q."/>
            <person name="Mori K."/>
        </authorList>
    </citation>
    <scope>NUCLEOTIDE SEQUENCE [LARGE SCALE GENOMIC DNA]</scope>
    <source>
        <strain evidence="3 4">CCM 7957</strain>
    </source>
</reference>
<proteinExistence type="predicted"/>
<dbReference type="RefSeq" id="WP_382360155.1">
    <property type="nucleotide sequence ID" value="NZ_JBHLWV010000006.1"/>
</dbReference>
<sequence>MRATPWGKNLMYKILRCIRTELPADLPELAQLGRRLWTRWADILVYFDISVYYGSTEAVDGRFELFRWTAQGFGNFDHFHLVVSTVSSPNESAHSNYEGPARKSARYAWR</sequence>
<comment type="caution">
    <text evidence="3">The sequence shown here is derived from an EMBL/GenBank/DDBJ whole genome shotgun (WGS) entry which is preliminary data.</text>
</comment>
<protein>
    <submittedName>
        <fullName evidence="3">Transposase</fullName>
    </submittedName>
</protein>
<dbReference type="EMBL" id="JBHLWV010000006">
    <property type="protein sequence ID" value="MFC0313628.1"/>
    <property type="molecule type" value="Genomic_DNA"/>
</dbReference>
<organism evidence="3 4">
    <name type="scientific">Gordonia phosphorivorans</name>
    <dbReference type="NCBI Taxonomy" id="1056982"/>
    <lineage>
        <taxon>Bacteria</taxon>
        <taxon>Bacillati</taxon>
        <taxon>Actinomycetota</taxon>
        <taxon>Actinomycetes</taxon>
        <taxon>Mycobacteriales</taxon>
        <taxon>Gordoniaceae</taxon>
        <taxon>Gordonia</taxon>
    </lineage>
</organism>
<evidence type="ECO:0000313" key="4">
    <source>
        <dbReference type="Proteomes" id="UP001589783"/>
    </source>
</evidence>
<evidence type="ECO:0000259" key="2">
    <source>
        <dbReference type="Pfam" id="PF01610"/>
    </source>
</evidence>
<feature type="region of interest" description="Disordered" evidence="1">
    <location>
        <begin position="88"/>
        <end position="110"/>
    </location>
</feature>
<evidence type="ECO:0000256" key="1">
    <source>
        <dbReference type="SAM" id="MobiDB-lite"/>
    </source>
</evidence>